<evidence type="ECO:0000256" key="1">
    <source>
        <dbReference type="ARBA" id="ARBA00009865"/>
    </source>
</evidence>
<dbReference type="PANTHER" id="PTHR43772">
    <property type="entry name" value="ENDO-1,4-BETA-XYLANASE"/>
    <property type="match status" value="1"/>
</dbReference>
<dbReference type="GO" id="GO:0045493">
    <property type="term" value="P:xylan catabolic process"/>
    <property type="evidence" value="ECO:0007669"/>
    <property type="project" value="UniProtKB-KW"/>
</dbReference>
<dbReference type="InterPro" id="IPR052176">
    <property type="entry name" value="Glycosyl_Hydrlase_43_Enz"/>
</dbReference>
<feature type="site" description="Important for catalytic activity, responsible for pKa modulation of the active site Glu and correct orientation of both the proton donor and substrate" evidence="7">
    <location>
        <position position="447"/>
    </location>
</feature>
<organism evidence="8 9">
    <name type="scientific">Olivibacter domesticus</name>
    <name type="common">Pseudosphingobacterium domesticum</name>
    <dbReference type="NCBI Taxonomy" id="407022"/>
    <lineage>
        <taxon>Bacteria</taxon>
        <taxon>Pseudomonadati</taxon>
        <taxon>Bacteroidota</taxon>
        <taxon>Sphingobacteriia</taxon>
        <taxon>Sphingobacteriales</taxon>
        <taxon>Sphingobacteriaceae</taxon>
        <taxon>Olivibacter</taxon>
    </lineage>
</organism>
<feature type="active site" description="Proton donor" evidence="6">
    <location>
        <position position="494"/>
    </location>
</feature>
<dbReference type="EMBL" id="FOAF01000004">
    <property type="protein sequence ID" value="SEL85482.1"/>
    <property type="molecule type" value="Genomic_DNA"/>
</dbReference>
<keyword evidence="5" id="KW-0326">Glycosidase</keyword>
<keyword evidence="2" id="KW-0624">Polysaccharide degradation</keyword>
<gene>
    <name evidence="8" type="ORF">SAMN05661044_03579</name>
</gene>
<evidence type="ECO:0000313" key="9">
    <source>
        <dbReference type="Proteomes" id="UP000199421"/>
    </source>
</evidence>
<keyword evidence="2" id="KW-0858">Xylan degradation</keyword>
<proteinExistence type="inferred from homology"/>
<accession>A0A1H7TKQ5</accession>
<evidence type="ECO:0000256" key="4">
    <source>
        <dbReference type="ARBA" id="ARBA00023277"/>
    </source>
</evidence>
<evidence type="ECO:0000313" key="8">
    <source>
        <dbReference type="EMBL" id="SEL85482.1"/>
    </source>
</evidence>
<dbReference type="PANTHER" id="PTHR43772:SF2">
    <property type="entry name" value="PUTATIVE (AFU_ORTHOLOGUE AFUA_2G04480)-RELATED"/>
    <property type="match status" value="1"/>
</dbReference>
<dbReference type="AlphaFoldDB" id="A0A1H7TKQ5"/>
<dbReference type="Gene3D" id="2.115.10.20">
    <property type="entry name" value="Glycosyl hydrolase domain, family 43"/>
    <property type="match status" value="2"/>
</dbReference>
<keyword evidence="3" id="KW-0378">Hydrolase</keyword>
<dbReference type="CDD" id="cd08983">
    <property type="entry name" value="GH43_Bt3655-like"/>
    <property type="match status" value="1"/>
</dbReference>
<evidence type="ECO:0000256" key="3">
    <source>
        <dbReference type="ARBA" id="ARBA00022801"/>
    </source>
</evidence>
<dbReference type="InterPro" id="IPR023296">
    <property type="entry name" value="Glyco_hydro_beta-prop_sf"/>
</dbReference>
<dbReference type="GO" id="GO:0004553">
    <property type="term" value="F:hydrolase activity, hydrolyzing O-glycosyl compounds"/>
    <property type="evidence" value="ECO:0007669"/>
    <property type="project" value="InterPro"/>
</dbReference>
<keyword evidence="9" id="KW-1185">Reference proteome</keyword>
<dbReference type="SUPFAM" id="SSF75005">
    <property type="entry name" value="Arabinanase/levansucrase/invertase"/>
    <property type="match status" value="2"/>
</dbReference>
<sequence length="608" mass="69044">MNWNKSISKIGGVNRWCLAVVLLLLAKVTFCQDEQEIYAFSYFKGNGEDGLHLAYSEDGYQWTALKDDQSFLKPVLSKDKLMRDPCIIRGGDGKFHMVWTVSWTDKGIGYASSSDLIHWSEQQYIPVMAHEEEARNCWAPEITFDTSTKKYMIYWATTIKGKFPETQVKGDDAYNHRIYYVTTKDFKTFSKTKLLYEPGFNVIDASIVKEGKQWLMLLKDETKEPAQKNIKIAYAKNLEGPYAEASKPITGKFWAEGPTVTKIGADWVVYFDKYTEHKYGAIKSSNLQQWEDVSDKIKLPEGIRHGSIFKISKQQLTKLLAQSAPQAALPGVYADPHIAYFDHKFYIYPTTDGSEGWQSDQFSCWSSTDLKKWKNEGTILDLKKDLSWANVRAWAPAIAYKGGKYFYYFSADVNIGVAVSDKPSGPFKDPLGKPLVAKGEYPGQMIDPMVLVDDDGSAYLYWGQGNCYVVKLNEDMVSFDPKNVKQFKPEGYNEGPFAFKRNGKYYLMWSEYDTRDPRYSVAYALSDSPLGPFVKVQQNPILKGKGIVKGAGHHAVVHVPETDQWFIAYHRFKIPGGNGYNRETCISPMYFDAAGNITEVDVYEAGMK</sequence>
<evidence type="ECO:0000256" key="2">
    <source>
        <dbReference type="ARBA" id="ARBA00022651"/>
    </source>
</evidence>
<comment type="similarity">
    <text evidence="1">Belongs to the glycosyl hydrolase 43 family.</text>
</comment>
<evidence type="ECO:0000256" key="7">
    <source>
        <dbReference type="PIRSR" id="PIRSR606710-2"/>
    </source>
</evidence>
<dbReference type="CDD" id="cd09004">
    <property type="entry name" value="GH43_bXyl-like"/>
    <property type="match status" value="1"/>
</dbReference>
<feature type="active site" description="Proton acceptor" evidence="6">
    <location>
        <position position="335"/>
    </location>
</feature>
<evidence type="ECO:0000256" key="6">
    <source>
        <dbReference type="PIRSR" id="PIRSR606710-1"/>
    </source>
</evidence>
<dbReference type="Pfam" id="PF04616">
    <property type="entry name" value="Glyco_hydro_43"/>
    <property type="match status" value="2"/>
</dbReference>
<dbReference type="STRING" id="407022.SAMN05661044_03579"/>
<protein>
    <submittedName>
        <fullName evidence="8">Beta-xylosidase</fullName>
    </submittedName>
</protein>
<reference evidence="9" key="1">
    <citation type="submission" date="2016-10" db="EMBL/GenBank/DDBJ databases">
        <authorList>
            <person name="Varghese N."/>
            <person name="Submissions S."/>
        </authorList>
    </citation>
    <scope>NUCLEOTIDE SEQUENCE [LARGE SCALE GENOMIC DNA]</scope>
    <source>
        <strain evidence="9">DSM 18733</strain>
    </source>
</reference>
<dbReference type="InterPro" id="IPR006710">
    <property type="entry name" value="Glyco_hydro_43"/>
</dbReference>
<dbReference type="Proteomes" id="UP000199421">
    <property type="component" value="Unassembled WGS sequence"/>
</dbReference>
<keyword evidence="4" id="KW-0119">Carbohydrate metabolism</keyword>
<evidence type="ECO:0000256" key="5">
    <source>
        <dbReference type="ARBA" id="ARBA00023295"/>
    </source>
</evidence>
<name>A0A1H7TKQ5_OLID1</name>